<dbReference type="Pfam" id="PF21597">
    <property type="entry name" value="TetR_C_43"/>
    <property type="match status" value="1"/>
</dbReference>
<keyword evidence="1" id="KW-0805">Transcription regulation</keyword>
<dbReference type="Gene3D" id="1.10.357.10">
    <property type="entry name" value="Tetracycline Repressor, domain 2"/>
    <property type="match status" value="1"/>
</dbReference>
<evidence type="ECO:0000256" key="4">
    <source>
        <dbReference type="PROSITE-ProRule" id="PRU00335"/>
    </source>
</evidence>
<gene>
    <name evidence="6" type="ORF">EDD35_2417</name>
</gene>
<evidence type="ECO:0000256" key="3">
    <source>
        <dbReference type="ARBA" id="ARBA00023163"/>
    </source>
</evidence>
<evidence type="ECO:0000313" key="7">
    <source>
        <dbReference type="Proteomes" id="UP000274843"/>
    </source>
</evidence>
<dbReference type="Proteomes" id="UP000274843">
    <property type="component" value="Unassembled WGS sequence"/>
</dbReference>
<keyword evidence="7" id="KW-1185">Reference proteome</keyword>
<dbReference type="EMBL" id="RKHY01000001">
    <property type="protein sequence ID" value="ROS40090.1"/>
    <property type="molecule type" value="Genomic_DNA"/>
</dbReference>
<accession>A0A3N2GUX7</accession>
<organism evidence="6 7">
    <name type="scientific">Amycolatopsis thermoflava</name>
    <dbReference type="NCBI Taxonomy" id="84480"/>
    <lineage>
        <taxon>Bacteria</taxon>
        <taxon>Bacillati</taxon>
        <taxon>Actinomycetota</taxon>
        <taxon>Actinomycetes</taxon>
        <taxon>Pseudonocardiales</taxon>
        <taxon>Pseudonocardiaceae</taxon>
        <taxon>Amycolatopsis</taxon>
        <taxon>Amycolatopsis methanolica group</taxon>
    </lineage>
</organism>
<dbReference type="GO" id="GO:0003700">
    <property type="term" value="F:DNA-binding transcription factor activity"/>
    <property type="evidence" value="ECO:0007669"/>
    <property type="project" value="TreeGrafter"/>
</dbReference>
<keyword evidence="3" id="KW-0804">Transcription</keyword>
<dbReference type="InterPro" id="IPR009057">
    <property type="entry name" value="Homeodomain-like_sf"/>
</dbReference>
<dbReference type="Pfam" id="PF00440">
    <property type="entry name" value="TetR_N"/>
    <property type="match status" value="1"/>
</dbReference>
<dbReference type="GeneID" id="301843821"/>
<dbReference type="RefSeq" id="WP_123683834.1">
    <property type="nucleotide sequence ID" value="NZ_CBDRBK010000011.1"/>
</dbReference>
<dbReference type="InterPro" id="IPR049445">
    <property type="entry name" value="TetR_SbtR-like_C"/>
</dbReference>
<comment type="caution">
    <text evidence="6">The sequence shown here is derived from an EMBL/GenBank/DDBJ whole genome shotgun (WGS) entry which is preliminary data.</text>
</comment>
<dbReference type="PANTHER" id="PTHR30055">
    <property type="entry name" value="HTH-TYPE TRANSCRIPTIONAL REGULATOR RUTR"/>
    <property type="match status" value="1"/>
</dbReference>
<dbReference type="PRINTS" id="PR00455">
    <property type="entry name" value="HTHTETR"/>
</dbReference>
<reference evidence="6 7" key="1">
    <citation type="submission" date="2018-11" db="EMBL/GenBank/DDBJ databases">
        <title>Sequencing the genomes of 1000 actinobacteria strains.</title>
        <authorList>
            <person name="Klenk H.-P."/>
        </authorList>
    </citation>
    <scope>NUCLEOTIDE SEQUENCE [LARGE SCALE GENOMIC DNA]</scope>
    <source>
        <strain evidence="6 7">DSM 44348</strain>
    </source>
</reference>
<feature type="DNA-binding region" description="H-T-H motif" evidence="4">
    <location>
        <begin position="44"/>
        <end position="63"/>
    </location>
</feature>
<dbReference type="PROSITE" id="PS01081">
    <property type="entry name" value="HTH_TETR_1"/>
    <property type="match status" value="1"/>
</dbReference>
<dbReference type="InterPro" id="IPR036271">
    <property type="entry name" value="Tet_transcr_reg_TetR-rel_C_sf"/>
</dbReference>
<proteinExistence type="predicted"/>
<keyword evidence="2 4" id="KW-0238">DNA-binding</keyword>
<evidence type="ECO:0000313" key="6">
    <source>
        <dbReference type="EMBL" id="ROS40090.1"/>
    </source>
</evidence>
<dbReference type="SUPFAM" id="SSF46689">
    <property type="entry name" value="Homeodomain-like"/>
    <property type="match status" value="1"/>
</dbReference>
<dbReference type="AlphaFoldDB" id="A0A3N2GUX7"/>
<dbReference type="InterPro" id="IPR023772">
    <property type="entry name" value="DNA-bd_HTH_TetR-type_CS"/>
</dbReference>
<evidence type="ECO:0000259" key="5">
    <source>
        <dbReference type="PROSITE" id="PS50977"/>
    </source>
</evidence>
<evidence type="ECO:0000256" key="2">
    <source>
        <dbReference type="ARBA" id="ARBA00023125"/>
    </source>
</evidence>
<dbReference type="SUPFAM" id="SSF48498">
    <property type="entry name" value="Tetracyclin repressor-like, C-terminal domain"/>
    <property type="match status" value="1"/>
</dbReference>
<feature type="domain" description="HTH tetR-type" evidence="5">
    <location>
        <begin position="22"/>
        <end position="81"/>
    </location>
</feature>
<dbReference type="InterPro" id="IPR001647">
    <property type="entry name" value="HTH_TetR"/>
</dbReference>
<dbReference type="InterPro" id="IPR050109">
    <property type="entry name" value="HTH-type_TetR-like_transc_reg"/>
</dbReference>
<sequence length="226" mass="25725">MGFMTRDTLRAASPRPLRRDAERNRLRILSAARDVFRERGFDATLDDVAHAAGLGVGTVYRRFPNKEHLIDAMFARRVEEIEENARAALADPDPWEGFRKFVWEAVAMMAADRGMRDTLLSNAFGQVEVARVKDRMIPVVTELVQRAKDSGALRADFVETDCPVLFKMVVSVVEYSHDVAPDLWQRYLTMLLDGLRADGGERQELPVPPLDHEMLDCAMKAWHSRR</sequence>
<dbReference type="GO" id="GO:0000976">
    <property type="term" value="F:transcription cis-regulatory region binding"/>
    <property type="evidence" value="ECO:0007669"/>
    <property type="project" value="TreeGrafter"/>
</dbReference>
<name>A0A3N2GUX7_9PSEU</name>
<evidence type="ECO:0000256" key="1">
    <source>
        <dbReference type="ARBA" id="ARBA00023015"/>
    </source>
</evidence>
<dbReference type="PANTHER" id="PTHR30055:SF234">
    <property type="entry name" value="HTH-TYPE TRANSCRIPTIONAL REGULATOR BETI"/>
    <property type="match status" value="1"/>
</dbReference>
<protein>
    <submittedName>
        <fullName evidence="6">TetR family transcriptional regulator</fullName>
    </submittedName>
</protein>
<dbReference type="PROSITE" id="PS50977">
    <property type="entry name" value="HTH_TETR_2"/>
    <property type="match status" value="1"/>
</dbReference>